<name>A0ABY4ME61_9ACTN</name>
<dbReference type="RefSeq" id="WP_248866510.1">
    <property type="nucleotide sequence ID" value="NZ_CP086322.1"/>
</dbReference>
<accession>A0ABY4ME61</accession>
<sequence>MARRGSAARRSVDNPLVDVLKELDRRTRTMPNRRRRRPTPEAEPAVKALPGPPGRVPAAVVVTGEDSRATWTLPAPLDAPPVVTALVEGDGLLLAVLEDATPQAVTVRVWTLVPRRAPAGPGIAVHLTAAPRQ</sequence>
<proteinExistence type="predicted"/>
<dbReference type="Proteomes" id="UP000830115">
    <property type="component" value="Chromosome"/>
</dbReference>
<dbReference type="EMBL" id="CP086322">
    <property type="protein sequence ID" value="UQA95597.1"/>
    <property type="molecule type" value="Genomic_DNA"/>
</dbReference>
<evidence type="ECO:0000313" key="3">
    <source>
        <dbReference type="Proteomes" id="UP000830115"/>
    </source>
</evidence>
<evidence type="ECO:0000256" key="1">
    <source>
        <dbReference type="SAM" id="MobiDB-lite"/>
    </source>
</evidence>
<feature type="region of interest" description="Disordered" evidence="1">
    <location>
        <begin position="1"/>
        <end position="56"/>
    </location>
</feature>
<reference evidence="2" key="1">
    <citation type="submission" date="2021-10" db="EMBL/GenBank/DDBJ databases">
        <title>Streptomyces nigrumlapis sp.nov.,an antimicrobial producing actinobacterium isolated from Black Gobi rocks.</title>
        <authorList>
            <person name="Wen Y."/>
            <person name="Zhang W."/>
            <person name="Liu X.G."/>
        </authorList>
    </citation>
    <scope>NUCLEOTIDE SEQUENCE</scope>
    <source>
        <strain evidence="2">ST13-2-2</strain>
    </source>
</reference>
<organism evidence="2 3">
    <name type="scientific">Streptomyces halobius</name>
    <dbReference type="NCBI Taxonomy" id="2879846"/>
    <lineage>
        <taxon>Bacteria</taxon>
        <taxon>Bacillati</taxon>
        <taxon>Actinomycetota</taxon>
        <taxon>Actinomycetes</taxon>
        <taxon>Kitasatosporales</taxon>
        <taxon>Streptomycetaceae</taxon>
        <taxon>Streptomyces</taxon>
    </lineage>
</organism>
<evidence type="ECO:0000313" key="2">
    <source>
        <dbReference type="EMBL" id="UQA95597.1"/>
    </source>
</evidence>
<gene>
    <name evidence="2" type="ORF">K9S39_30405</name>
</gene>
<keyword evidence="3" id="KW-1185">Reference proteome</keyword>
<protein>
    <submittedName>
        <fullName evidence="2">Uncharacterized protein</fullName>
    </submittedName>
</protein>